<dbReference type="GO" id="GO:0016559">
    <property type="term" value="P:peroxisome fission"/>
    <property type="evidence" value="ECO:0007669"/>
    <property type="project" value="TreeGrafter"/>
</dbReference>
<feature type="domain" description="GED" evidence="3">
    <location>
        <begin position="581"/>
        <end position="672"/>
    </location>
</feature>
<dbReference type="GO" id="GO:0006897">
    <property type="term" value="P:endocytosis"/>
    <property type="evidence" value="ECO:0007669"/>
    <property type="project" value="TreeGrafter"/>
</dbReference>
<dbReference type="CDD" id="cd08771">
    <property type="entry name" value="DLP_1"/>
    <property type="match status" value="1"/>
</dbReference>
<evidence type="ECO:0000313" key="5">
    <source>
        <dbReference type="EMBL" id="PXF49978.1"/>
    </source>
</evidence>
<dbReference type="Pfam" id="PF00350">
    <property type="entry name" value="Dynamin_N"/>
    <property type="match status" value="1"/>
</dbReference>
<evidence type="ECO:0000259" key="4">
    <source>
        <dbReference type="PROSITE" id="PS51718"/>
    </source>
</evidence>
<dbReference type="SUPFAM" id="SSF52540">
    <property type="entry name" value="P-loop containing nucleoside triphosphate hydrolases"/>
    <property type="match status" value="1"/>
</dbReference>
<dbReference type="InterPro" id="IPR030381">
    <property type="entry name" value="G_DYNAMIN_dom"/>
</dbReference>
<evidence type="ECO:0000256" key="2">
    <source>
        <dbReference type="ARBA" id="ARBA00023134"/>
    </source>
</evidence>
<dbReference type="Gene3D" id="3.40.50.300">
    <property type="entry name" value="P-loop containing nucleotide triphosphate hydrolases"/>
    <property type="match status" value="1"/>
</dbReference>
<dbReference type="Proteomes" id="UP000247409">
    <property type="component" value="Unassembled WGS sequence"/>
</dbReference>
<keyword evidence="2" id="KW-0342">GTP-binding</keyword>
<dbReference type="GO" id="GO:0003924">
    <property type="term" value="F:GTPase activity"/>
    <property type="evidence" value="ECO:0007669"/>
    <property type="project" value="InterPro"/>
</dbReference>
<dbReference type="GO" id="GO:0005739">
    <property type="term" value="C:mitochondrion"/>
    <property type="evidence" value="ECO:0007669"/>
    <property type="project" value="TreeGrafter"/>
</dbReference>
<dbReference type="PROSITE" id="PS51718">
    <property type="entry name" value="G_DYNAMIN_2"/>
    <property type="match status" value="1"/>
</dbReference>
<gene>
    <name evidence="5" type="ORF">BWQ96_00138</name>
</gene>
<evidence type="ECO:0000259" key="3">
    <source>
        <dbReference type="PROSITE" id="PS51388"/>
    </source>
</evidence>
<protein>
    <submittedName>
        <fullName evidence="5">Interferon-induced GTP-binding protein Mx</fullName>
    </submittedName>
</protein>
<dbReference type="InterPro" id="IPR045063">
    <property type="entry name" value="Dynamin_N"/>
</dbReference>
<dbReference type="GO" id="GO:0005874">
    <property type="term" value="C:microtubule"/>
    <property type="evidence" value="ECO:0007669"/>
    <property type="project" value="TreeGrafter"/>
</dbReference>
<reference evidence="5 6" key="1">
    <citation type="journal article" date="2018" name="Mol. Biol. Evol.">
        <title>Analysis of the draft genome of the red seaweed Gracilariopsis chorda provides insights into genome size evolution in Rhodophyta.</title>
        <authorList>
            <person name="Lee J."/>
            <person name="Yang E.C."/>
            <person name="Graf L."/>
            <person name="Yang J.H."/>
            <person name="Qiu H."/>
            <person name="Zel Zion U."/>
            <person name="Chan C.X."/>
            <person name="Stephens T.G."/>
            <person name="Weber A.P.M."/>
            <person name="Boo G.H."/>
            <person name="Boo S.M."/>
            <person name="Kim K.M."/>
            <person name="Shin Y."/>
            <person name="Jung M."/>
            <person name="Lee S.J."/>
            <person name="Yim H.S."/>
            <person name="Lee J.H."/>
            <person name="Bhattacharya D."/>
            <person name="Yoon H.S."/>
        </authorList>
    </citation>
    <scope>NUCLEOTIDE SEQUENCE [LARGE SCALE GENOMIC DNA]</scope>
    <source>
        <strain evidence="5 6">SKKU-2015</strain>
        <tissue evidence="5">Whole body</tissue>
    </source>
</reference>
<dbReference type="InterPro" id="IPR000375">
    <property type="entry name" value="Dynamin_stalk"/>
</dbReference>
<dbReference type="SMART" id="SM00053">
    <property type="entry name" value="DYNc"/>
    <property type="match status" value="1"/>
</dbReference>
<dbReference type="Gene3D" id="1.20.120.1240">
    <property type="entry name" value="Dynamin, middle domain"/>
    <property type="match status" value="1"/>
</dbReference>
<dbReference type="Pfam" id="PF02212">
    <property type="entry name" value="GED"/>
    <property type="match status" value="1"/>
</dbReference>
<dbReference type="STRING" id="448386.A0A2V3J6C7"/>
<dbReference type="Pfam" id="PF01031">
    <property type="entry name" value="Dynamin_M"/>
    <property type="match status" value="1"/>
</dbReference>
<sequence length="672" mass="75469">MELIYGLRACGVEHDIAIPQVAVIGDQSSGKSSVLEAICSVPLPRGAGLTTRCAIELRLTNTHPEDAALPSDTEPPKREPFWLASISTSLNPKQVPLSGKAELEDAIAAHAASLTDPRQNSGFSKERVIVHIAATGSPNLTIIDLPGIIRTKTFGDFFPFIPPFGDSQDRNAIRQVSQLIQGYAAQERTILLVVIPATQDVATIEALEWAARYDPSGRRTIGVITKPDLIDKGAEREVASVLNNRRKPLKLGYIMVKNRSQKEVEEHVSVQQARENEYEFFSNHPVFSKMSRSYFGVDNLVKKVTGVLVSRLHDELPKMRSEVVQMLGKTTQELQDIGKGAGDTPAEANMTLMRIVFEYNNLLTESSAGRYVDKRLWSPSLRLCTRVRNVYDEFKSKIESKRPPFEGDSRFIDEVEKDIRNSRGRELPGFLNPRIFESRVARYVEDWRDSSNQLVSEVKRLVSEVAVELLTSLAPEFPGLRSKMQDIVTDVLHNLEKNARKEIVSVFDREVGQPFTMNEQFLAAVNAKRMERFDAAVVVALSRAGRDNRGNVREKNVSDMLRAWYQSYYCSSSAERVRADAEDMSTMLGCYWDVSAKRFIDNNVMVVDTTILRPLAQEIHVPLNALVLKVGTSQQALVDLLQEDPTVTARRKTLRAKKERLAKAQELLDRFR</sequence>
<dbReference type="AlphaFoldDB" id="A0A2V3J6C7"/>
<keyword evidence="1" id="KW-0547">Nucleotide-binding</keyword>
<dbReference type="GO" id="GO:0000266">
    <property type="term" value="P:mitochondrial fission"/>
    <property type="evidence" value="ECO:0007669"/>
    <property type="project" value="TreeGrafter"/>
</dbReference>
<dbReference type="OrthoDB" id="5061070at2759"/>
<dbReference type="InterPro" id="IPR001401">
    <property type="entry name" value="Dynamin_GTPase"/>
</dbReference>
<dbReference type="PRINTS" id="PR00195">
    <property type="entry name" value="DYNAMIN"/>
</dbReference>
<accession>A0A2V3J6C7</accession>
<dbReference type="GO" id="GO:0005525">
    <property type="term" value="F:GTP binding"/>
    <property type="evidence" value="ECO:0007669"/>
    <property type="project" value="InterPro"/>
</dbReference>
<name>A0A2V3J6C7_9FLOR</name>
<dbReference type="InterPro" id="IPR027417">
    <property type="entry name" value="P-loop_NTPase"/>
</dbReference>
<evidence type="ECO:0000256" key="1">
    <source>
        <dbReference type="ARBA" id="ARBA00022741"/>
    </source>
</evidence>
<evidence type="ECO:0000313" key="6">
    <source>
        <dbReference type="Proteomes" id="UP000247409"/>
    </source>
</evidence>
<feature type="domain" description="Dynamin-type G" evidence="4">
    <location>
        <begin position="15"/>
        <end position="317"/>
    </location>
</feature>
<keyword evidence="6" id="KW-1185">Reference proteome</keyword>
<dbReference type="PROSITE" id="PS51388">
    <property type="entry name" value="GED"/>
    <property type="match status" value="1"/>
</dbReference>
<dbReference type="PANTHER" id="PTHR11566:SF21">
    <property type="entry name" value="DYNAMIN RELATED PROTEIN 1, ISOFORM A"/>
    <property type="match status" value="1"/>
</dbReference>
<dbReference type="GO" id="GO:0008017">
    <property type="term" value="F:microtubule binding"/>
    <property type="evidence" value="ECO:0007669"/>
    <property type="project" value="TreeGrafter"/>
</dbReference>
<dbReference type="GO" id="GO:0048312">
    <property type="term" value="P:intracellular distribution of mitochondria"/>
    <property type="evidence" value="ECO:0007669"/>
    <property type="project" value="TreeGrafter"/>
</dbReference>
<dbReference type="InterPro" id="IPR020850">
    <property type="entry name" value="GED_dom"/>
</dbReference>
<dbReference type="InterPro" id="IPR003130">
    <property type="entry name" value="GED"/>
</dbReference>
<dbReference type="PANTHER" id="PTHR11566">
    <property type="entry name" value="DYNAMIN"/>
    <property type="match status" value="1"/>
</dbReference>
<dbReference type="InterPro" id="IPR022812">
    <property type="entry name" value="Dynamin"/>
</dbReference>
<organism evidence="5 6">
    <name type="scientific">Gracilariopsis chorda</name>
    <dbReference type="NCBI Taxonomy" id="448386"/>
    <lineage>
        <taxon>Eukaryota</taxon>
        <taxon>Rhodophyta</taxon>
        <taxon>Florideophyceae</taxon>
        <taxon>Rhodymeniophycidae</taxon>
        <taxon>Gracilariales</taxon>
        <taxon>Gracilariaceae</taxon>
        <taxon>Gracilariopsis</taxon>
    </lineage>
</organism>
<proteinExistence type="predicted"/>
<dbReference type="GO" id="GO:0016020">
    <property type="term" value="C:membrane"/>
    <property type="evidence" value="ECO:0007669"/>
    <property type="project" value="TreeGrafter"/>
</dbReference>
<comment type="caution">
    <text evidence="5">The sequence shown here is derived from an EMBL/GenBank/DDBJ whole genome shotgun (WGS) entry which is preliminary data.</text>
</comment>
<dbReference type="EMBL" id="NBIV01000001">
    <property type="protein sequence ID" value="PXF49978.1"/>
    <property type="molecule type" value="Genomic_DNA"/>
</dbReference>